<evidence type="ECO:0000256" key="7">
    <source>
        <dbReference type="ARBA" id="ARBA00022792"/>
    </source>
</evidence>
<dbReference type="AlphaFoldDB" id="A0A2T9Z4Y8"/>
<sequence length="175" mass="19867">MSVNARKLVQAIDWPRVSAVLARKPEVVKSLSAFNKKFQEVDRELVLLKEQKLDLDFDHYRKVLKNKKIVDDMELKFKSYEIKKLDTKEHLKIIGEFESSATASATGYASELETKLSGLFETVGNIENARPVNQVTTDDIVTARPETIAEVEDMVRKGEYTVPGYDTKFPDLSVV</sequence>
<dbReference type="OrthoDB" id="35799at2759"/>
<dbReference type="EMBL" id="MBFT01000027">
    <property type="protein sequence ID" value="PVU99606.1"/>
    <property type="molecule type" value="Genomic_DNA"/>
</dbReference>
<dbReference type="Pfam" id="PF05873">
    <property type="entry name" value="Mt_ATP-synt_D"/>
    <property type="match status" value="1"/>
</dbReference>
<evidence type="ECO:0000256" key="3">
    <source>
        <dbReference type="ARBA" id="ARBA00021688"/>
    </source>
</evidence>
<evidence type="ECO:0000256" key="6">
    <source>
        <dbReference type="ARBA" id="ARBA00022781"/>
    </source>
</evidence>
<evidence type="ECO:0000256" key="1">
    <source>
        <dbReference type="ARBA" id="ARBA00004273"/>
    </source>
</evidence>
<proteinExistence type="inferred from homology"/>
<comment type="function">
    <text evidence="11">Mitochondrial membrane ATP synthase (F(1)F(0) ATP synthase or Complex V) produces ATP from ADP in the presence of a proton gradient across the membrane which is generated by electron transport complexes of the respiratory chain. F-type ATPases consist of two structural domains, F(1) - containing the extramembraneous catalytic core, and F(0) - containing the membrane proton channel, linked together by a central stalk and a peripheral stalk. During catalysis, ATP synthesis in the catalytic domain of F(1) is coupled via a rotary mechanism of the central stalk subunits to proton translocation.</text>
</comment>
<evidence type="ECO:0000313" key="13">
    <source>
        <dbReference type="Proteomes" id="UP000245699"/>
    </source>
</evidence>
<evidence type="ECO:0000256" key="4">
    <source>
        <dbReference type="ARBA" id="ARBA00022448"/>
    </source>
</evidence>
<keyword evidence="5" id="KW-0138">CF(0)</keyword>
<dbReference type="GO" id="GO:0015078">
    <property type="term" value="F:proton transmembrane transporter activity"/>
    <property type="evidence" value="ECO:0007669"/>
    <property type="project" value="InterPro"/>
</dbReference>
<comment type="caution">
    <text evidence="12">The sequence shown here is derived from an EMBL/GenBank/DDBJ whole genome shotgun (WGS) entry which is preliminary data.</text>
</comment>
<comment type="similarity">
    <text evidence="2 11">Belongs to the ATPase d subunit family.</text>
</comment>
<dbReference type="PIRSF" id="PIRSF005514">
    <property type="entry name" value="ATPase_F0_D_mt"/>
    <property type="match status" value="1"/>
</dbReference>
<keyword evidence="7 11" id="KW-0999">Mitochondrion inner membrane</keyword>
<evidence type="ECO:0000256" key="11">
    <source>
        <dbReference type="PIRNR" id="PIRNR005514"/>
    </source>
</evidence>
<keyword evidence="8 11" id="KW-0406">Ion transport</keyword>
<name>A0A2T9Z4Y8_9FUNG</name>
<dbReference type="STRING" id="61424.A0A2T9Z4Y8"/>
<evidence type="ECO:0000256" key="10">
    <source>
        <dbReference type="ARBA" id="ARBA00023136"/>
    </source>
</evidence>
<protein>
    <recommendedName>
        <fullName evidence="3 11">ATP synthase subunit d, mitochondrial</fullName>
    </recommendedName>
</protein>
<dbReference type="PANTHER" id="PTHR12700">
    <property type="entry name" value="ATP SYNTHASE SUBUNIT D, MITOCHONDRIAL"/>
    <property type="match status" value="1"/>
</dbReference>
<keyword evidence="10 11" id="KW-0472">Membrane</keyword>
<evidence type="ECO:0000256" key="9">
    <source>
        <dbReference type="ARBA" id="ARBA00023128"/>
    </source>
</evidence>
<evidence type="ECO:0000256" key="2">
    <source>
        <dbReference type="ARBA" id="ARBA00006842"/>
    </source>
</evidence>
<dbReference type="SUPFAM" id="SSF161065">
    <property type="entry name" value="ATP synthase D chain-like"/>
    <property type="match status" value="1"/>
</dbReference>
<comment type="subcellular location">
    <subcellularLocation>
        <location evidence="1 11">Mitochondrion inner membrane</location>
    </subcellularLocation>
</comment>
<evidence type="ECO:0000256" key="8">
    <source>
        <dbReference type="ARBA" id="ARBA00023065"/>
    </source>
</evidence>
<dbReference type="Proteomes" id="UP000245699">
    <property type="component" value="Unassembled WGS sequence"/>
</dbReference>
<organism evidence="12 13">
    <name type="scientific">Furculomyces boomerangus</name>
    <dbReference type="NCBI Taxonomy" id="61424"/>
    <lineage>
        <taxon>Eukaryota</taxon>
        <taxon>Fungi</taxon>
        <taxon>Fungi incertae sedis</taxon>
        <taxon>Zoopagomycota</taxon>
        <taxon>Kickxellomycotina</taxon>
        <taxon>Harpellomycetes</taxon>
        <taxon>Harpellales</taxon>
        <taxon>Harpellaceae</taxon>
        <taxon>Furculomyces</taxon>
    </lineage>
</organism>
<reference evidence="12 13" key="1">
    <citation type="journal article" date="2018" name="MBio">
        <title>Comparative Genomics Reveals the Core Gene Toolbox for the Fungus-Insect Symbiosis.</title>
        <authorList>
            <person name="Wang Y."/>
            <person name="Stata M."/>
            <person name="Wang W."/>
            <person name="Stajich J.E."/>
            <person name="White M.M."/>
            <person name="Moncalvo J.M."/>
        </authorList>
    </citation>
    <scope>NUCLEOTIDE SEQUENCE [LARGE SCALE GENOMIC DNA]</scope>
    <source>
        <strain evidence="12 13">AUS-77-4</strain>
    </source>
</reference>
<dbReference type="InterPro" id="IPR008689">
    <property type="entry name" value="ATP_synth_F0_dsu_mt"/>
</dbReference>
<keyword evidence="13" id="KW-1185">Reference proteome</keyword>
<evidence type="ECO:0000313" key="12">
    <source>
        <dbReference type="EMBL" id="PVU99606.1"/>
    </source>
</evidence>
<dbReference type="GO" id="GO:0005743">
    <property type="term" value="C:mitochondrial inner membrane"/>
    <property type="evidence" value="ECO:0007669"/>
    <property type="project" value="UniProtKB-SubCell"/>
</dbReference>
<keyword evidence="6 11" id="KW-0375">Hydrogen ion transport</keyword>
<dbReference type="GO" id="GO:0045259">
    <property type="term" value="C:proton-transporting ATP synthase complex"/>
    <property type="evidence" value="ECO:0007669"/>
    <property type="project" value="UniProtKB-KW"/>
</dbReference>
<dbReference type="GO" id="GO:0015986">
    <property type="term" value="P:proton motive force-driven ATP synthesis"/>
    <property type="evidence" value="ECO:0007669"/>
    <property type="project" value="UniProtKB-UniRule"/>
</dbReference>
<accession>A0A2T9Z4Y8</accession>
<keyword evidence="4 11" id="KW-0813">Transport</keyword>
<evidence type="ECO:0000256" key="5">
    <source>
        <dbReference type="ARBA" id="ARBA00022547"/>
    </source>
</evidence>
<dbReference type="InterPro" id="IPR036228">
    <property type="entry name" value="ATP_synth_F0_dsu_sf_mt"/>
</dbReference>
<gene>
    <name evidence="12" type="ORF">BB559_000564</name>
</gene>
<keyword evidence="9 11" id="KW-0496">Mitochondrion</keyword>
<dbReference type="Gene3D" id="6.10.280.70">
    <property type="match status" value="1"/>
</dbReference>